<dbReference type="Pfam" id="PF06094">
    <property type="entry name" value="GGACT"/>
    <property type="match status" value="1"/>
</dbReference>
<comment type="caution">
    <text evidence="4">The sequence shown here is derived from an EMBL/GenBank/DDBJ whole genome shotgun (WGS) entry which is preliminary data.</text>
</comment>
<dbReference type="Proteomes" id="UP001501842">
    <property type="component" value="Unassembled WGS sequence"/>
</dbReference>
<dbReference type="CDD" id="cd06661">
    <property type="entry name" value="GGCT_like"/>
    <property type="match status" value="1"/>
</dbReference>
<dbReference type="EMBL" id="BAAATZ010000015">
    <property type="protein sequence ID" value="GAA2729362.1"/>
    <property type="molecule type" value="Genomic_DNA"/>
</dbReference>
<keyword evidence="5" id="KW-1185">Reference proteome</keyword>
<dbReference type="RefSeq" id="WP_344452023.1">
    <property type="nucleotide sequence ID" value="NZ_BAAATZ010000015.1"/>
</dbReference>
<proteinExistence type="predicted"/>
<dbReference type="InterPro" id="IPR036568">
    <property type="entry name" value="GGCT-like_sf"/>
</dbReference>
<evidence type="ECO:0000256" key="2">
    <source>
        <dbReference type="ARBA" id="ARBA00030602"/>
    </source>
</evidence>
<dbReference type="SUPFAM" id="SSF110857">
    <property type="entry name" value="Gamma-glutamyl cyclotransferase-like"/>
    <property type="match status" value="1"/>
</dbReference>
<name>A0ABN3UC70_9ACTN</name>
<keyword evidence="1" id="KW-0808">Transferase</keyword>
<protein>
    <recommendedName>
        <fullName evidence="2">Putative gamma-glutamylcyclotransferase</fullName>
    </recommendedName>
</protein>
<dbReference type="Gene3D" id="3.10.490.10">
    <property type="entry name" value="Gamma-glutamyl cyclotransferase-like"/>
    <property type="match status" value="1"/>
</dbReference>
<dbReference type="PANTHER" id="PTHR31544:SF2">
    <property type="entry name" value="AIG2-LIKE PROTEIN D"/>
    <property type="match status" value="1"/>
</dbReference>
<evidence type="ECO:0000256" key="1">
    <source>
        <dbReference type="ARBA" id="ARBA00022679"/>
    </source>
</evidence>
<organism evidence="4 5">
    <name type="scientific">Actinocorallia aurantiaca</name>
    <dbReference type="NCBI Taxonomy" id="46204"/>
    <lineage>
        <taxon>Bacteria</taxon>
        <taxon>Bacillati</taxon>
        <taxon>Actinomycetota</taxon>
        <taxon>Actinomycetes</taxon>
        <taxon>Streptosporangiales</taxon>
        <taxon>Thermomonosporaceae</taxon>
        <taxon>Actinocorallia</taxon>
    </lineage>
</organism>
<sequence length="133" mass="14890">MPDLFVYGTLRFPEVLDALLGRVPELAPARAEGWRVAALHGRVYPGLVAAADGVADGLLIRGLSVEESELLHAYEDVDYDVVELRLDGGGLALAYRWKGEVLDEDWDLEWFTREILARYVPGCVEWRAEYRAG</sequence>
<gene>
    <name evidence="4" type="ORF">GCM10010439_39700</name>
</gene>
<accession>A0ABN3UC70</accession>
<evidence type="ECO:0000313" key="5">
    <source>
        <dbReference type="Proteomes" id="UP001501842"/>
    </source>
</evidence>
<evidence type="ECO:0000313" key="4">
    <source>
        <dbReference type="EMBL" id="GAA2729362.1"/>
    </source>
</evidence>
<feature type="domain" description="Gamma-glutamylcyclotransferase AIG2-like" evidence="3">
    <location>
        <begin position="4"/>
        <end position="107"/>
    </location>
</feature>
<dbReference type="InterPro" id="IPR045038">
    <property type="entry name" value="AIG2-like"/>
</dbReference>
<dbReference type="PANTHER" id="PTHR31544">
    <property type="entry name" value="AIG2-LIKE PROTEIN D"/>
    <property type="match status" value="1"/>
</dbReference>
<evidence type="ECO:0000259" key="3">
    <source>
        <dbReference type="Pfam" id="PF06094"/>
    </source>
</evidence>
<dbReference type="InterPro" id="IPR013024">
    <property type="entry name" value="GGCT-like"/>
</dbReference>
<reference evidence="4 5" key="1">
    <citation type="journal article" date="2019" name="Int. J. Syst. Evol. Microbiol.">
        <title>The Global Catalogue of Microorganisms (GCM) 10K type strain sequencing project: providing services to taxonomists for standard genome sequencing and annotation.</title>
        <authorList>
            <consortium name="The Broad Institute Genomics Platform"/>
            <consortium name="The Broad Institute Genome Sequencing Center for Infectious Disease"/>
            <person name="Wu L."/>
            <person name="Ma J."/>
        </authorList>
    </citation>
    <scope>NUCLEOTIDE SEQUENCE [LARGE SCALE GENOMIC DNA]</scope>
    <source>
        <strain evidence="4 5">JCM 8201</strain>
    </source>
</reference>
<dbReference type="InterPro" id="IPR009288">
    <property type="entry name" value="AIG2-like_dom"/>
</dbReference>